<keyword evidence="3" id="KW-0732">Signal</keyword>
<protein>
    <submittedName>
        <fullName evidence="8">RagB/SusD family nutrient uptake outer membrane protein</fullName>
    </submittedName>
</protein>
<accession>A0A7X9XJ18</accession>
<comment type="caution">
    <text evidence="8">The sequence shown here is derived from an EMBL/GenBank/DDBJ whole genome shotgun (WGS) entry which is preliminary data.</text>
</comment>
<dbReference type="AlphaFoldDB" id="A0A7X9XJ18"/>
<dbReference type="InterPro" id="IPR012944">
    <property type="entry name" value="SusD_RagB_dom"/>
</dbReference>
<dbReference type="InterPro" id="IPR033985">
    <property type="entry name" value="SusD-like_N"/>
</dbReference>
<sequence length="515" mass="59251">MDLNNPEEISTDTYYTKVEQLEAAIIPAYQALFGVSQGGYAVGAFNNQLAPGDDFDATPSNTIFQDTYSTPAYDATILNSWKDFFSGVYAANLAIEKIESYADDIQESLKNRMLGEAYFLRGLHYMHLCMLFGETVPLYDHSVTDASDYYKGNAQPGEIYKFIIDNFSKAAELLPVRSKLYENESYIGRVTKGAAQGYLARAYLYRPLLEKGSAAEFSKAEKVLKEIIDSNEYELVKNFRDNSVGNNENNKESIFEVQMVLGADFFEQSYSLRWQMVGIPSGTGSAWWQLAPNQRTYNEFEEGDPRKYMTLWCPEGAYYTELNGNIADWEYMYEHYPVEVSLYGMRKYCLDYQIGNIANEHNERLMRYADILLMYAECLHEAGHDNLSMTDQNGPKYWIQMIRSRANNIVPSEQPQLWYQHSPGTIPDVETLLASGSVINGIPMNDIKNLIVHERYVEFCGEYLRYFDLLRWGMADAKWLKSIKDLGWTEKAMYYPFPQQELNNNKNLRGNEMNK</sequence>
<proteinExistence type="inferred from homology"/>
<dbReference type="SUPFAM" id="SSF48452">
    <property type="entry name" value="TPR-like"/>
    <property type="match status" value="1"/>
</dbReference>
<dbReference type="Pfam" id="PF14322">
    <property type="entry name" value="SusD-like_3"/>
    <property type="match status" value="1"/>
</dbReference>
<reference evidence="8 9" key="1">
    <citation type="submission" date="2020-04" db="EMBL/GenBank/DDBJ databases">
        <authorList>
            <person name="Hitch T.C.A."/>
            <person name="Wylensek D."/>
            <person name="Clavel T."/>
        </authorList>
    </citation>
    <scope>NUCLEOTIDE SEQUENCE [LARGE SCALE GENOMIC DNA]</scope>
    <source>
        <strain evidence="8 9">WCA3-601-WT-5E</strain>
    </source>
</reference>
<comment type="subcellular location">
    <subcellularLocation>
        <location evidence="1">Cell outer membrane</location>
    </subcellularLocation>
</comment>
<evidence type="ECO:0000256" key="1">
    <source>
        <dbReference type="ARBA" id="ARBA00004442"/>
    </source>
</evidence>
<dbReference type="Proteomes" id="UP000520291">
    <property type="component" value="Unassembled WGS sequence"/>
</dbReference>
<evidence type="ECO:0000256" key="4">
    <source>
        <dbReference type="ARBA" id="ARBA00023136"/>
    </source>
</evidence>
<evidence type="ECO:0000313" key="9">
    <source>
        <dbReference type="Proteomes" id="UP000520291"/>
    </source>
</evidence>
<dbReference type="Gene3D" id="1.25.40.390">
    <property type="match status" value="1"/>
</dbReference>
<dbReference type="GO" id="GO:0009279">
    <property type="term" value="C:cell outer membrane"/>
    <property type="evidence" value="ECO:0007669"/>
    <property type="project" value="UniProtKB-SubCell"/>
</dbReference>
<evidence type="ECO:0000256" key="3">
    <source>
        <dbReference type="ARBA" id="ARBA00022729"/>
    </source>
</evidence>
<feature type="domain" description="RagB/SusD" evidence="6">
    <location>
        <begin position="288"/>
        <end position="511"/>
    </location>
</feature>
<dbReference type="InterPro" id="IPR011990">
    <property type="entry name" value="TPR-like_helical_dom_sf"/>
</dbReference>
<evidence type="ECO:0000259" key="6">
    <source>
        <dbReference type="Pfam" id="PF07980"/>
    </source>
</evidence>
<dbReference type="Pfam" id="PF07980">
    <property type="entry name" value="SusD_RagB"/>
    <property type="match status" value="1"/>
</dbReference>
<dbReference type="EMBL" id="JABAGL010000017">
    <property type="protein sequence ID" value="NME86900.1"/>
    <property type="molecule type" value="Genomic_DNA"/>
</dbReference>
<evidence type="ECO:0000256" key="2">
    <source>
        <dbReference type="ARBA" id="ARBA00006275"/>
    </source>
</evidence>
<gene>
    <name evidence="8" type="ORF">HF841_12870</name>
</gene>
<evidence type="ECO:0000259" key="7">
    <source>
        <dbReference type="Pfam" id="PF14322"/>
    </source>
</evidence>
<keyword evidence="5" id="KW-0998">Cell outer membrane</keyword>
<comment type="similarity">
    <text evidence="2">Belongs to the SusD family.</text>
</comment>
<evidence type="ECO:0000256" key="5">
    <source>
        <dbReference type="ARBA" id="ARBA00023237"/>
    </source>
</evidence>
<name>A0A7X9XJ18_9BACE</name>
<keyword evidence="4" id="KW-0472">Membrane</keyword>
<organism evidence="8 9">
    <name type="scientific">Bacteroides eggerthii</name>
    <dbReference type="NCBI Taxonomy" id="28111"/>
    <lineage>
        <taxon>Bacteria</taxon>
        <taxon>Pseudomonadati</taxon>
        <taxon>Bacteroidota</taxon>
        <taxon>Bacteroidia</taxon>
        <taxon>Bacteroidales</taxon>
        <taxon>Bacteroidaceae</taxon>
        <taxon>Bacteroides</taxon>
    </lineage>
</organism>
<feature type="domain" description="SusD-like N-terminal" evidence="7">
    <location>
        <begin position="65"/>
        <end position="204"/>
    </location>
</feature>
<evidence type="ECO:0000313" key="8">
    <source>
        <dbReference type="EMBL" id="NME86900.1"/>
    </source>
</evidence>